<organism evidence="8">
    <name type="scientific">Clastoptera arizonana</name>
    <name type="common">Arizona spittle bug</name>
    <dbReference type="NCBI Taxonomy" id="38151"/>
    <lineage>
        <taxon>Eukaryota</taxon>
        <taxon>Metazoa</taxon>
        <taxon>Ecdysozoa</taxon>
        <taxon>Arthropoda</taxon>
        <taxon>Hexapoda</taxon>
        <taxon>Insecta</taxon>
        <taxon>Pterygota</taxon>
        <taxon>Neoptera</taxon>
        <taxon>Paraneoptera</taxon>
        <taxon>Hemiptera</taxon>
        <taxon>Auchenorrhyncha</taxon>
        <taxon>Cercopoidea</taxon>
        <taxon>Clastopteridae</taxon>
        <taxon>Clastoptera</taxon>
    </lineage>
</organism>
<proteinExistence type="inferred from homology"/>
<dbReference type="InterPro" id="IPR020529">
    <property type="entry name" value="ORC6_met/pln"/>
</dbReference>
<protein>
    <recommendedName>
        <fullName evidence="9">Origin recognition complex subunit 6</fullName>
    </recommendedName>
</protein>
<feature type="domain" description="ORC6 first cyclin-like" evidence="6">
    <location>
        <begin position="16"/>
        <end position="99"/>
    </location>
</feature>
<comment type="subcellular location">
    <subcellularLocation>
        <location evidence="1">Nucleus</location>
    </subcellularLocation>
</comment>
<accession>A0A1B6CUH2</accession>
<evidence type="ECO:0000313" key="8">
    <source>
        <dbReference type="EMBL" id="JAS17136.1"/>
    </source>
</evidence>
<gene>
    <name evidence="8" type="ORF">g.8815</name>
</gene>
<dbReference type="Gene3D" id="1.10.472.10">
    <property type="entry name" value="Cyclin-like"/>
    <property type="match status" value="1"/>
</dbReference>
<dbReference type="GO" id="GO:0006270">
    <property type="term" value="P:DNA replication initiation"/>
    <property type="evidence" value="ECO:0007669"/>
    <property type="project" value="TreeGrafter"/>
</dbReference>
<dbReference type="Pfam" id="PF21913">
    <property type="entry name" value="ORC6_2nd"/>
    <property type="match status" value="1"/>
</dbReference>
<reference evidence="8" key="1">
    <citation type="submission" date="2015-12" db="EMBL/GenBank/DDBJ databases">
        <title>De novo transcriptome assembly of four potential Pierce s Disease insect vectors from Arizona vineyards.</title>
        <authorList>
            <person name="Tassone E.E."/>
        </authorList>
    </citation>
    <scope>NUCLEOTIDE SEQUENCE</scope>
</reference>
<comment type="similarity">
    <text evidence="2">Belongs to the ORC6 family.</text>
</comment>
<dbReference type="Pfam" id="PF05460">
    <property type="entry name" value="ORC6"/>
    <property type="match status" value="1"/>
</dbReference>
<dbReference type="InterPro" id="IPR054113">
    <property type="entry name" value="ORC6_cyclin-like_2nd"/>
</dbReference>
<sequence>MALFYEQNMLNATANRLGINSDKIIKKCDEYLRILQTKLSGRLGSLQVSDTCKVVVCLDLAARAMGVQIDHAAAYVLSAVNRPSYRKIYHSIERLIGINKTLTVSDLTVQLGCTEVSDFAQLLVERYVSSELPDHPSYVCAAVMAACKHRKIKFDRNTLRELCCIKATDLDKLCSKLLIIAVEIDAKRVTSRKRGHHLLDLVENKIKE</sequence>
<dbReference type="PANTHER" id="PTHR13394:SF0">
    <property type="entry name" value="ORIGIN RECOGNITION COMPLEX SUBUNIT 6"/>
    <property type="match status" value="1"/>
</dbReference>
<dbReference type="GO" id="GO:0005664">
    <property type="term" value="C:nuclear origin of replication recognition complex"/>
    <property type="evidence" value="ECO:0007669"/>
    <property type="project" value="InterPro"/>
</dbReference>
<evidence type="ECO:0000256" key="5">
    <source>
        <dbReference type="ARBA" id="ARBA00023242"/>
    </source>
</evidence>
<keyword evidence="3" id="KW-0235">DNA replication</keyword>
<evidence type="ECO:0000256" key="3">
    <source>
        <dbReference type="ARBA" id="ARBA00022705"/>
    </source>
</evidence>
<name>A0A1B6CUH2_9HEMI</name>
<evidence type="ECO:0000259" key="6">
    <source>
        <dbReference type="Pfam" id="PF05460"/>
    </source>
</evidence>
<evidence type="ECO:0000256" key="1">
    <source>
        <dbReference type="ARBA" id="ARBA00004123"/>
    </source>
</evidence>
<evidence type="ECO:0000256" key="2">
    <source>
        <dbReference type="ARBA" id="ARBA00010840"/>
    </source>
</evidence>
<dbReference type="EMBL" id="GEDC01020162">
    <property type="protein sequence ID" value="JAS17136.1"/>
    <property type="molecule type" value="Transcribed_RNA"/>
</dbReference>
<dbReference type="GO" id="GO:0003677">
    <property type="term" value="F:DNA binding"/>
    <property type="evidence" value="ECO:0007669"/>
    <property type="project" value="UniProtKB-KW"/>
</dbReference>
<evidence type="ECO:0000256" key="4">
    <source>
        <dbReference type="ARBA" id="ARBA00023125"/>
    </source>
</evidence>
<evidence type="ECO:0008006" key="9">
    <source>
        <dbReference type="Google" id="ProtNLM"/>
    </source>
</evidence>
<evidence type="ECO:0000259" key="7">
    <source>
        <dbReference type="Pfam" id="PF21913"/>
    </source>
</evidence>
<feature type="domain" description="ORC6 second cyclin-like" evidence="7">
    <location>
        <begin position="102"/>
        <end position="177"/>
    </location>
</feature>
<keyword evidence="4" id="KW-0238">DNA-binding</keyword>
<dbReference type="PANTHER" id="PTHR13394">
    <property type="entry name" value="ORIGIN RECOGNITION COMPLEX SUBUNIT 6"/>
    <property type="match status" value="1"/>
</dbReference>
<dbReference type="AlphaFoldDB" id="A0A1B6CUH2"/>
<dbReference type="InterPro" id="IPR008721">
    <property type="entry name" value="ORC6_cyclin_first"/>
</dbReference>
<keyword evidence="5" id="KW-0539">Nucleus</keyword>
<feature type="non-terminal residue" evidence="8">
    <location>
        <position position="208"/>
    </location>
</feature>